<comment type="caution">
    <text evidence="2">The sequence shown here is derived from an EMBL/GenBank/DDBJ whole genome shotgun (WGS) entry which is preliminary data.</text>
</comment>
<dbReference type="Proteomes" id="UP001338309">
    <property type="component" value="Unassembled WGS sequence"/>
</dbReference>
<keyword evidence="1" id="KW-0732">Signal</keyword>
<dbReference type="RefSeq" id="WP_338222915.1">
    <property type="nucleotide sequence ID" value="NZ_BTPD01000002.1"/>
</dbReference>
<dbReference type="EMBL" id="BTPD01000002">
    <property type="protein sequence ID" value="GMQ28125.1"/>
    <property type="molecule type" value="Genomic_DNA"/>
</dbReference>
<accession>A0ABQ6PLL7</accession>
<gene>
    <name evidence="2" type="ORF">Aconfl_07680</name>
</gene>
<feature type="chain" id="PRO_5045395642" evidence="1">
    <location>
        <begin position="22"/>
        <end position="159"/>
    </location>
</feature>
<evidence type="ECO:0000313" key="2">
    <source>
        <dbReference type="EMBL" id="GMQ28125.1"/>
    </source>
</evidence>
<keyword evidence="3" id="KW-1185">Reference proteome</keyword>
<protein>
    <submittedName>
        <fullName evidence="2">Uncharacterized protein</fullName>
    </submittedName>
</protein>
<proteinExistence type="predicted"/>
<name>A0ABQ6PLL7_9BACT</name>
<sequence>MKIRLCLTLSLIIFLSSLNQVQCQSIEEDQFYAELKKIVSKTAMLNPFDSTGRKYISFSYEVRIGNVASVKISEDAPWGAKNRIENLKKDLVNYIESLGKEFDNELIIIYPVLFNFDFLMDDSNNLGTAIESLIIEPDQTICPRIEAPIYVVSKKSIVN</sequence>
<reference evidence="2 3" key="1">
    <citation type="submission" date="2023-08" db="EMBL/GenBank/DDBJ databases">
        <title>Draft genome sequence of Algoriphagus confluentis.</title>
        <authorList>
            <person name="Takatani N."/>
            <person name="Hosokawa M."/>
            <person name="Sawabe T."/>
        </authorList>
    </citation>
    <scope>NUCLEOTIDE SEQUENCE [LARGE SCALE GENOMIC DNA]</scope>
    <source>
        <strain evidence="2 3">NBRC 111222</strain>
    </source>
</reference>
<evidence type="ECO:0000313" key="3">
    <source>
        <dbReference type="Proteomes" id="UP001338309"/>
    </source>
</evidence>
<evidence type="ECO:0000256" key="1">
    <source>
        <dbReference type="SAM" id="SignalP"/>
    </source>
</evidence>
<feature type="signal peptide" evidence="1">
    <location>
        <begin position="1"/>
        <end position="21"/>
    </location>
</feature>
<organism evidence="2 3">
    <name type="scientific">Algoriphagus confluentis</name>
    <dbReference type="NCBI Taxonomy" id="1697556"/>
    <lineage>
        <taxon>Bacteria</taxon>
        <taxon>Pseudomonadati</taxon>
        <taxon>Bacteroidota</taxon>
        <taxon>Cytophagia</taxon>
        <taxon>Cytophagales</taxon>
        <taxon>Cyclobacteriaceae</taxon>
        <taxon>Algoriphagus</taxon>
    </lineage>
</organism>